<proteinExistence type="predicted"/>
<organism evidence="1 2">
    <name type="scientific">Burkholderia singularis</name>
    <dbReference type="NCBI Taxonomy" id="1503053"/>
    <lineage>
        <taxon>Bacteria</taxon>
        <taxon>Pseudomonadati</taxon>
        <taxon>Pseudomonadota</taxon>
        <taxon>Betaproteobacteria</taxon>
        <taxon>Burkholderiales</taxon>
        <taxon>Burkholderiaceae</taxon>
        <taxon>Burkholderia</taxon>
        <taxon>pseudomallei group</taxon>
    </lineage>
</organism>
<accession>A0A238HB90</accession>
<protein>
    <submittedName>
        <fullName evidence="1">Uncharacterized protein</fullName>
    </submittedName>
</protein>
<evidence type="ECO:0000313" key="1">
    <source>
        <dbReference type="EMBL" id="SMG02666.1"/>
    </source>
</evidence>
<sequence length="43" mass="5139">MDPCEDRKDQEFGVHWFLEKKWALYEPPIKSAALSEGHYCARR</sequence>
<name>A0A238HB90_9BURK</name>
<gene>
    <name evidence="1" type="ORF">BSIN_5426</name>
</gene>
<reference evidence="1 2" key="1">
    <citation type="submission" date="2017-04" db="EMBL/GenBank/DDBJ databases">
        <authorList>
            <person name="Afonso C.L."/>
            <person name="Miller P.J."/>
            <person name="Scott M.A."/>
            <person name="Spackman E."/>
            <person name="Goraichik I."/>
            <person name="Dimitrov K.M."/>
            <person name="Suarez D.L."/>
            <person name="Swayne D.E."/>
        </authorList>
    </citation>
    <scope>NUCLEOTIDE SEQUENCE [LARGE SCALE GENOMIC DNA]</scope>
    <source>
        <strain evidence="1">LMG 28154</strain>
    </source>
</reference>
<dbReference type="EMBL" id="FXAN01000108">
    <property type="protein sequence ID" value="SMG02666.1"/>
    <property type="molecule type" value="Genomic_DNA"/>
</dbReference>
<dbReference type="AlphaFoldDB" id="A0A238HB90"/>
<dbReference type="Proteomes" id="UP000198460">
    <property type="component" value="Unassembled WGS sequence"/>
</dbReference>
<evidence type="ECO:0000313" key="2">
    <source>
        <dbReference type="Proteomes" id="UP000198460"/>
    </source>
</evidence>